<evidence type="ECO:0000256" key="3">
    <source>
        <dbReference type="ARBA" id="ARBA00023163"/>
    </source>
</evidence>
<dbReference type="RefSeq" id="WP_213530921.1">
    <property type="nucleotide sequence ID" value="NZ_BOVJ01000177.1"/>
</dbReference>
<dbReference type="SMART" id="SM00342">
    <property type="entry name" value="HTH_ARAC"/>
    <property type="match status" value="1"/>
</dbReference>
<evidence type="ECO:0000256" key="1">
    <source>
        <dbReference type="ARBA" id="ARBA00023015"/>
    </source>
</evidence>
<proteinExistence type="predicted"/>
<dbReference type="PANTHER" id="PTHR43280">
    <property type="entry name" value="ARAC-FAMILY TRANSCRIPTIONAL REGULATOR"/>
    <property type="match status" value="1"/>
</dbReference>
<evidence type="ECO:0000313" key="6">
    <source>
        <dbReference type="Proteomes" id="UP000680304"/>
    </source>
</evidence>
<evidence type="ECO:0000259" key="4">
    <source>
        <dbReference type="PROSITE" id="PS01124"/>
    </source>
</evidence>
<protein>
    <recommendedName>
        <fullName evidence="4">HTH araC/xylS-type domain-containing protein</fullName>
    </recommendedName>
</protein>
<keyword evidence="1" id="KW-0805">Transcription regulation</keyword>
<keyword evidence="6" id="KW-1185">Reference proteome</keyword>
<reference evidence="5 6" key="1">
    <citation type="submission" date="2021-04" db="EMBL/GenBank/DDBJ databases">
        <title>Draft genome sequence of Paenibacillus cisolokensis, LC2-13A.</title>
        <authorList>
            <person name="Uke A."/>
            <person name="Chhe C."/>
            <person name="Baramee S."/>
            <person name="Kosugi A."/>
        </authorList>
    </citation>
    <scope>NUCLEOTIDE SEQUENCE [LARGE SCALE GENOMIC DNA]</scope>
    <source>
        <strain evidence="5 6">LC2-13A</strain>
    </source>
</reference>
<evidence type="ECO:0000256" key="2">
    <source>
        <dbReference type="ARBA" id="ARBA00023125"/>
    </source>
</evidence>
<organism evidence="5 6">
    <name type="scientific">Paenibacillus cisolokensis</name>
    <dbReference type="NCBI Taxonomy" id="1658519"/>
    <lineage>
        <taxon>Bacteria</taxon>
        <taxon>Bacillati</taxon>
        <taxon>Bacillota</taxon>
        <taxon>Bacilli</taxon>
        <taxon>Bacillales</taxon>
        <taxon>Paenibacillaceae</taxon>
        <taxon>Paenibacillus</taxon>
    </lineage>
</organism>
<evidence type="ECO:0000313" key="5">
    <source>
        <dbReference type="EMBL" id="GIQ66373.1"/>
    </source>
</evidence>
<dbReference type="PROSITE" id="PS01124">
    <property type="entry name" value="HTH_ARAC_FAMILY_2"/>
    <property type="match status" value="1"/>
</dbReference>
<keyword evidence="3" id="KW-0804">Transcription</keyword>
<dbReference type="Pfam" id="PF12833">
    <property type="entry name" value="HTH_18"/>
    <property type="match status" value="1"/>
</dbReference>
<gene>
    <name evidence="5" type="ORF">PACILC2_49410</name>
</gene>
<feature type="domain" description="HTH araC/xylS-type" evidence="4">
    <location>
        <begin position="24"/>
        <end position="117"/>
    </location>
</feature>
<dbReference type="EMBL" id="BOVJ01000177">
    <property type="protein sequence ID" value="GIQ66373.1"/>
    <property type="molecule type" value="Genomic_DNA"/>
</dbReference>
<keyword evidence="2" id="KW-0238">DNA-binding</keyword>
<dbReference type="Proteomes" id="UP000680304">
    <property type="component" value="Unassembled WGS sequence"/>
</dbReference>
<accession>A0ABQ4NDR2</accession>
<dbReference type="InterPro" id="IPR009057">
    <property type="entry name" value="Homeodomain-like_sf"/>
</dbReference>
<sequence length="117" mass="13523">MKDIWYLYCFEANQAHYAEAIIKDPLMVRAADHLAQHAYGPFSMKSLSDALGLSPVQFTRRFKHAYNMPPTDYLTRHRLQKACSLLVTTAMTLDEIAEQCGYENGFYLSRVSPKKWK</sequence>
<dbReference type="SUPFAM" id="SSF46689">
    <property type="entry name" value="Homeodomain-like"/>
    <property type="match status" value="2"/>
</dbReference>
<dbReference type="PANTHER" id="PTHR43280:SF2">
    <property type="entry name" value="HTH-TYPE TRANSCRIPTIONAL REGULATOR EXSA"/>
    <property type="match status" value="1"/>
</dbReference>
<dbReference type="InterPro" id="IPR018060">
    <property type="entry name" value="HTH_AraC"/>
</dbReference>
<name>A0ABQ4NDR2_9BACL</name>
<comment type="caution">
    <text evidence="5">The sequence shown here is derived from an EMBL/GenBank/DDBJ whole genome shotgun (WGS) entry which is preliminary data.</text>
</comment>
<dbReference type="Gene3D" id="1.10.10.60">
    <property type="entry name" value="Homeodomain-like"/>
    <property type="match status" value="2"/>
</dbReference>